<evidence type="ECO:0000313" key="2">
    <source>
        <dbReference type="EMBL" id="TCT25892.1"/>
    </source>
</evidence>
<evidence type="ECO:0000313" key="3">
    <source>
        <dbReference type="Proteomes" id="UP000295414"/>
    </source>
</evidence>
<reference evidence="2 3" key="1">
    <citation type="submission" date="2019-03" db="EMBL/GenBank/DDBJ databases">
        <title>Genomic Encyclopedia of Type Strains, Phase IV (KMG-IV): sequencing the most valuable type-strain genomes for metagenomic binning, comparative biology and taxonomic classification.</title>
        <authorList>
            <person name="Goeker M."/>
        </authorList>
    </citation>
    <scope>NUCLEOTIDE SEQUENCE [LARGE SCALE GENOMIC DNA]</scope>
    <source>
        <strain evidence="2 3">DSM 13605</strain>
    </source>
</reference>
<sequence length="221" mass="22260">MIAVLLYGHLRRRFGRRYDFDIRDPAEAVRALCATVPGFRAHVLAHNEPGYRVLVGQSPRDGETLALPAEEPVIRIVPVVAGSGRGFGQVLLGAALIGFAFVTGGAGIGLSSLVTGAGFTTAGLIAAKFGVALVMGGIAQMLSPTPKAGKAADNKASDVFAGPVNTTQQGNPVPVGYGRLIVGSQVISAGLAAASVADASSGSGGGTVWDFTRDAVFGGGA</sequence>
<keyword evidence="1" id="KW-1133">Transmembrane helix</keyword>
<dbReference type="RefSeq" id="WP_114959016.1">
    <property type="nucleotide sequence ID" value="NZ_MSZW01000060.1"/>
</dbReference>
<keyword evidence="3" id="KW-1185">Reference proteome</keyword>
<keyword evidence="1" id="KW-0472">Membrane</keyword>
<keyword evidence="1" id="KW-0812">Transmembrane</keyword>
<feature type="transmembrane region" description="Helical" evidence="1">
    <location>
        <begin position="90"/>
        <end position="110"/>
    </location>
</feature>
<accession>A0A4V6P031</accession>
<dbReference type="AlphaFoldDB" id="A0A4V6P031"/>
<dbReference type="EMBL" id="SMAP01000001">
    <property type="protein sequence ID" value="TCT25892.1"/>
    <property type="molecule type" value="Genomic_DNA"/>
</dbReference>
<proteinExistence type="predicted"/>
<dbReference type="OrthoDB" id="5617695at2"/>
<comment type="caution">
    <text evidence="2">The sequence shown here is derived from an EMBL/GenBank/DDBJ whole genome shotgun (WGS) entry which is preliminary data.</text>
</comment>
<dbReference type="Proteomes" id="UP000295414">
    <property type="component" value="Unassembled WGS sequence"/>
</dbReference>
<protein>
    <submittedName>
        <fullName evidence="2">Putative phage tail protein</fullName>
    </submittedName>
</protein>
<evidence type="ECO:0000256" key="1">
    <source>
        <dbReference type="SAM" id="Phobius"/>
    </source>
</evidence>
<gene>
    <name evidence="2" type="ORF">EDC34_101218</name>
</gene>
<feature type="transmembrane region" description="Helical" evidence="1">
    <location>
        <begin position="116"/>
        <end position="138"/>
    </location>
</feature>
<organism evidence="2 3">
    <name type="scientific">Thermomonas haemolytica</name>
    <dbReference type="NCBI Taxonomy" id="141949"/>
    <lineage>
        <taxon>Bacteria</taxon>
        <taxon>Pseudomonadati</taxon>
        <taxon>Pseudomonadota</taxon>
        <taxon>Gammaproteobacteria</taxon>
        <taxon>Lysobacterales</taxon>
        <taxon>Lysobacteraceae</taxon>
        <taxon>Thermomonas</taxon>
    </lineage>
</organism>
<name>A0A4V6P031_9GAMM</name>